<feature type="transmembrane region" description="Helical" evidence="1">
    <location>
        <begin position="6"/>
        <end position="28"/>
    </location>
</feature>
<gene>
    <name evidence="2" type="ORF">JCM19296_3714</name>
</gene>
<reference evidence="2 3" key="1">
    <citation type="journal article" date="2014" name="Genome Announc.">
        <title>Draft Genome Sequences of Marine Flavobacterium Nonlabens Strains NR17, NR24, NR27, NR32, NR33, and Ara13.</title>
        <authorList>
            <person name="Nakanishi M."/>
            <person name="Meirelles P."/>
            <person name="Suzuki R."/>
            <person name="Takatani N."/>
            <person name="Mino S."/>
            <person name="Suda W."/>
            <person name="Oshima K."/>
            <person name="Hattori M."/>
            <person name="Ohkuma M."/>
            <person name="Hosokawa M."/>
            <person name="Miyashita K."/>
            <person name="Thompson F.L."/>
            <person name="Niwa A."/>
            <person name="Sawabe T."/>
            <person name="Sawabe T."/>
        </authorList>
    </citation>
    <scope>NUCLEOTIDE SEQUENCE [LARGE SCALE GENOMIC DNA]</scope>
    <source>
        <strain evidence="3">JCM19296</strain>
    </source>
</reference>
<keyword evidence="1" id="KW-0812">Transmembrane</keyword>
<accession>A0A081DGQ4</accession>
<dbReference type="EMBL" id="BBLG01000035">
    <property type="protein sequence ID" value="GAK78100.1"/>
    <property type="molecule type" value="Genomic_DNA"/>
</dbReference>
<keyword evidence="1" id="KW-0472">Membrane</keyword>
<sequence>MLMNDYLTIILIVLLYFSPVFYQLYLLLKERKEENKKLLKRLLRFTKYSFLILIFTAIVFGILSHTNYLNYQKPMTFDKYDQITFQNFRGLEFFKKSLYGNERFAYVVTSIDSDIDENSVTIESLFYPSRSFVYKKNTNSTELLSHEKYHIKITELFARKAKQEISDLKTFDKNKIEGIIKDVKTKERAFQKEYDYNTFHSYVLSEQKRYEKEVDSLLTSLNQYENPKIIIDDKN</sequence>
<comment type="caution">
    <text evidence="2">The sequence shown here is derived from an EMBL/GenBank/DDBJ whole genome shotgun (WGS) entry which is preliminary data.</text>
</comment>
<organism evidence="2 3">
    <name type="scientific">Nonlabens ulvanivorans</name>
    <name type="common">Persicivirga ulvanivorans</name>
    <dbReference type="NCBI Taxonomy" id="906888"/>
    <lineage>
        <taxon>Bacteria</taxon>
        <taxon>Pseudomonadati</taxon>
        <taxon>Bacteroidota</taxon>
        <taxon>Flavobacteriia</taxon>
        <taxon>Flavobacteriales</taxon>
        <taxon>Flavobacteriaceae</taxon>
        <taxon>Nonlabens</taxon>
    </lineage>
</organism>
<feature type="transmembrane region" description="Helical" evidence="1">
    <location>
        <begin position="48"/>
        <end position="69"/>
    </location>
</feature>
<evidence type="ECO:0000313" key="3">
    <source>
        <dbReference type="Proteomes" id="UP000028980"/>
    </source>
</evidence>
<name>A0A081DGQ4_NONUL</name>
<evidence type="ECO:0000256" key="1">
    <source>
        <dbReference type="SAM" id="Phobius"/>
    </source>
</evidence>
<proteinExistence type="predicted"/>
<dbReference type="AlphaFoldDB" id="A0A081DGQ4"/>
<protein>
    <submittedName>
        <fullName evidence="2">Uncharacterized protein</fullName>
    </submittedName>
</protein>
<keyword evidence="1" id="KW-1133">Transmembrane helix</keyword>
<dbReference type="Proteomes" id="UP000028980">
    <property type="component" value="Unassembled WGS sequence"/>
</dbReference>
<evidence type="ECO:0000313" key="2">
    <source>
        <dbReference type="EMBL" id="GAK78100.1"/>
    </source>
</evidence>